<dbReference type="AlphaFoldDB" id="A0A1J4KTA5"/>
<protein>
    <submittedName>
        <fullName evidence="1">Uncharacterized protein</fullName>
    </submittedName>
</protein>
<proteinExistence type="predicted"/>
<accession>A0A1J4KTA5</accession>
<reference evidence="1" key="1">
    <citation type="submission" date="2016-10" db="EMBL/GenBank/DDBJ databases">
        <authorList>
            <person name="Benchimol M."/>
            <person name="Almeida L.G."/>
            <person name="Vasconcelos A.T."/>
            <person name="Perreira-Neves A."/>
            <person name="Rosa I.A."/>
            <person name="Tasca T."/>
            <person name="Bogo M.R."/>
            <person name="de Souza W."/>
        </authorList>
    </citation>
    <scope>NUCLEOTIDE SEQUENCE [LARGE SCALE GENOMIC DNA]</scope>
    <source>
        <strain evidence="1">K</strain>
    </source>
</reference>
<evidence type="ECO:0000313" key="2">
    <source>
        <dbReference type="Proteomes" id="UP000179807"/>
    </source>
</evidence>
<evidence type="ECO:0000313" key="1">
    <source>
        <dbReference type="EMBL" id="OHT12886.1"/>
    </source>
</evidence>
<dbReference type="Proteomes" id="UP000179807">
    <property type="component" value="Unassembled WGS sequence"/>
</dbReference>
<name>A0A1J4KTA5_9EUKA</name>
<sequence length="108" mass="12306">MIGTVQSEIKASFHDFVNDMMIPIKNCPTFWNCDPLIWPNAFSTSWASSLNTVKMPPIGFTSKKVTSLLIIFVKRSRFRRVDNFEPTLIQKNESRTLQIIQATATAII</sequence>
<keyword evidence="2" id="KW-1185">Reference proteome</keyword>
<dbReference type="RefSeq" id="XP_068366022.1">
    <property type="nucleotide sequence ID" value="XM_068499421.1"/>
</dbReference>
<organism evidence="1 2">
    <name type="scientific">Tritrichomonas foetus</name>
    <dbReference type="NCBI Taxonomy" id="1144522"/>
    <lineage>
        <taxon>Eukaryota</taxon>
        <taxon>Metamonada</taxon>
        <taxon>Parabasalia</taxon>
        <taxon>Tritrichomonadida</taxon>
        <taxon>Tritrichomonadidae</taxon>
        <taxon>Tritrichomonas</taxon>
    </lineage>
</organism>
<comment type="caution">
    <text evidence="1">The sequence shown here is derived from an EMBL/GenBank/DDBJ whole genome shotgun (WGS) entry which is preliminary data.</text>
</comment>
<dbReference type="VEuPathDB" id="TrichDB:TRFO_17161"/>
<dbReference type="GeneID" id="94834125"/>
<gene>
    <name evidence="1" type="ORF">TRFO_17161</name>
</gene>
<dbReference type="EMBL" id="MLAK01000553">
    <property type="protein sequence ID" value="OHT12886.1"/>
    <property type="molecule type" value="Genomic_DNA"/>
</dbReference>